<sequence>METAAALTQAGVEAEYLAVLEPPRRVLLWTRPARMRSLGRVWRVGTLLLGTDGTLYAAGRATRAAERGRPGYQSLSREERREIAAAALRGGFESGAPVNFDAVAIPLGDADALAALEAENSALPLGLADGEVRVRWRAGAPLSGAQTLAAFLADRAALLRSPEPN</sequence>
<name>A0ABS1SMR3_9MICO</name>
<reference evidence="1 2" key="1">
    <citation type="submission" date="2018-09" db="EMBL/GenBank/DDBJ databases">
        <title>Comparative genomics of Leucobacter spp.</title>
        <authorList>
            <person name="Reis A.C."/>
            <person name="Kolvenbach B.A."/>
            <person name="Corvini P.F.X."/>
            <person name="Nunes O.C."/>
        </authorList>
    </citation>
    <scope>NUCLEOTIDE SEQUENCE [LARGE SCALE GENOMIC DNA]</scope>
    <source>
        <strain evidence="1 2">L-1</strain>
    </source>
</reference>
<comment type="caution">
    <text evidence="1">The sequence shown here is derived from an EMBL/GenBank/DDBJ whole genome shotgun (WGS) entry which is preliminary data.</text>
</comment>
<proteinExistence type="predicted"/>
<gene>
    <name evidence="1" type="ORF">D3226_02755</name>
</gene>
<evidence type="ECO:0000313" key="2">
    <source>
        <dbReference type="Proteomes" id="UP001646141"/>
    </source>
</evidence>
<organism evidence="1 2">
    <name type="scientific">Leucobacter chromiireducens subsp. chromiireducens</name>
    <dbReference type="NCBI Taxonomy" id="660067"/>
    <lineage>
        <taxon>Bacteria</taxon>
        <taxon>Bacillati</taxon>
        <taxon>Actinomycetota</taxon>
        <taxon>Actinomycetes</taxon>
        <taxon>Micrococcales</taxon>
        <taxon>Microbacteriaceae</taxon>
        <taxon>Leucobacter</taxon>
    </lineage>
</organism>
<accession>A0ABS1SMR3</accession>
<dbReference type="Proteomes" id="UP001646141">
    <property type="component" value="Unassembled WGS sequence"/>
</dbReference>
<protein>
    <recommendedName>
        <fullName evidence="3">Glutaminase</fullName>
    </recommendedName>
</protein>
<evidence type="ECO:0000313" key="1">
    <source>
        <dbReference type="EMBL" id="MBL3688880.1"/>
    </source>
</evidence>
<evidence type="ECO:0008006" key="3">
    <source>
        <dbReference type="Google" id="ProtNLM"/>
    </source>
</evidence>
<dbReference type="EMBL" id="QYAD01000001">
    <property type="protein sequence ID" value="MBL3688880.1"/>
    <property type="molecule type" value="Genomic_DNA"/>
</dbReference>
<keyword evidence="2" id="KW-1185">Reference proteome</keyword>